<sequence length="66" mass="7307">MLESSIQWKICLSCAANSQVHLNPGLMNNHAMTHHLSTELIDSLPSSLAVPFCDVFGIERIPTFHC</sequence>
<evidence type="ECO:0000313" key="1">
    <source>
        <dbReference type="EMBL" id="KAH8011849.1"/>
    </source>
</evidence>
<organism evidence="1 2">
    <name type="scientific">Sphaerodactylus townsendi</name>
    <dbReference type="NCBI Taxonomy" id="933632"/>
    <lineage>
        <taxon>Eukaryota</taxon>
        <taxon>Metazoa</taxon>
        <taxon>Chordata</taxon>
        <taxon>Craniata</taxon>
        <taxon>Vertebrata</taxon>
        <taxon>Euteleostomi</taxon>
        <taxon>Lepidosauria</taxon>
        <taxon>Squamata</taxon>
        <taxon>Bifurcata</taxon>
        <taxon>Gekkota</taxon>
        <taxon>Sphaerodactylidae</taxon>
        <taxon>Sphaerodactylus</taxon>
    </lineage>
</organism>
<proteinExistence type="predicted"/>
<comment type="caution">
    <text evidence="1">The sequence shown here is derived from an EMBL/GenBank/DDBJ whole genome shotgun (WGS) entry which is preliminary data.</text>
</comment>
<evidence type="ECO:0000313" key="2">
    <source>
        <dbReference type="Proteomes" id="UP000827872"/>
    </source>
</evidence>
<reference evidence="1" key="1">
    <citation type="submission" date="2021-08" db="EMBL/GenBank/DDBJ databases">
        <title>The first chromosome-level gecko genome reveals the dynamic sex chromosomes of Neotropical dwarf geckos (Sphaerodactylidae: Sphaerodactylus).</title>
        <authorList>
            <person name="Pinto B.J."/>
            <person name="Keating S.E."/>
            <person name="Gamble T."/>
        </authorList>
    </citation>
    <scope>NUCLEOTIDE SEQUENCE</scope>
    <source>
        <strain evidence="1">TG3544</strain>
    </source>
</reference>
<protein>
    <submittedName>
        <fullName evidence="1">Uncharacterized protein</fullName>
    </submittedName>
</protein>
<accession>A0ACB8FY91</accession>
<dbReference type="EMBL" id="CM037626">
    <property type="protein sequence ID" value="KAH8011849.1"/>
    <property type="molecule type" value="Genomic_DNA"/>
</dbReference>
<keyword evidence="2" id="KW-1185">Reference proteome</keyword>
<gene>
    <name evidence="1" type="ORF">K3G42_010725</name>
</gene>
<dbReference type="Proteomes" id="UP000827872">
    <property type="component" value="Linkage Group LG13"/>
</dbReference>
<name>A0ACB8FY91_9SAUR</name>